<comment type="caution">
    <text evidence="2">The sequence shown here is derived from an EMBL/GenBank/DDBJ whole genome shotgun (WGS) entry which is preliminary data.</text>
</comment>
<dbReference type="EMBL" id="BQNB010010638">
    <property type="protein sequence ID" value="GJS79984.1"/>
    <property type="molecule type" value="Genomic_DNA"/>
</dbReference>
<evidence type="ECO:0000313" key="2">
    <source>
        <dbReference type="EMBL" id="GJS79984.1"/>
    </source>
</evidence>
<feature type="region of interest" description="Disordered" evidence="1">
    <location>
        <begin position="54"/>
        <end position="154"/>
    </location>
</feature>
<reference evidence="2" key="1">
    <citation type="journal article" date="2022" name="Int. J. Mol. Sci.">
        <title>Draft Genome of Tanacetum Coccineum: Genomic Comparison of Closely Related Tanacetum-Family Plants.</title>
        <authorList>
            <person name="Yamashiro T."/>
            <person name="Shiraishi A."/>
            <person name="Nakayama K."/>
            <person name="Satake H."/>
        </authorList>
    </citation>
    <scope>NUCLEOTIDE SEQUENCE</scope>
</reference>
<organism evidence="2 3">
    <name type="scientific">Tanacetum coccineum</name>
    <dbReference type="NCBI Taxonomy" id="301880"/>
    <lineage>
        <taxon>Eukaryota</taxon>
        <taxon>Viridiplantae</taxon>
        <taxon>Streptophyta</taxon>
        <taxon>Embryophyta</taxon>
        <taxon>Tracheophyta</taxon>
        <taxon>Spermatophyta</taxon>
        <taxon>Magnoliopsida</taxon>
        <taxon>eudicotyledons</taxon>
        <taxon>Gunneridae</taxon>
        <taxon>Pentapetalae</taxon>
        <taxon>asterids</taxon>
        <taxon>campanulids</taxon>
        <taxon>Asterales</taxon>
        <taxon>Asteraceae</taxon>
        <taxon>Asteroideae</taxon>
        <taxon>Anthemideae</taxon>
        <taxon>Anthemidinae</taxon>
        <taxon>Tanacetum</taxon>
    </lineage>
</organism>
<feature type="compositionally biased region" description="Polar residues" evidence="1">
    <location>
        <begin position="138"/>
        <end position="154"/>
    </location>
</feature>
<accession>A0ABQ4YQ34</accession>
<dbReference type="Proteomes" id="UP001151760">
    <property type="component" value="Unassembled WGS sequence"/>
</dbReference>
<sequence>MGIRHAKALNPSWLSKTWQSLKHPKNSSILSKLDRAHICIISSAIQLEYFSEDYDEEREMEPRPKRTREVTPPLHMRSPRVRRERERVVWFEEAPNREGSRTERNTEGNRPSEAGAEENGRREMNLPPLLTSHLGRNKNGQPLQSSLTSVHGGH</sequence>
<evidence type="ECO:0000256" key="1">
    <source>
        <dbReference type="SAM" id="MobiDB-lite"/>
    </source>
</evidence>
<keyword evidence="3" id="KW-1185">Reference proteome</keyword>
<reference evidence="2" key="2">
    <citation type="submission" date="2022-01" db="EMBL/GenBank/DDBJ databases">
        <authorList>
            <person name="Yamashiro T."/>
            <person name="Shiraishi A."/>
            <person name="Satake H."/>
            <person name="Nakayama K."/>
        </authorList>
    </citation>
    <scope>NUCLEOTIDE SEQUENCE</scope>
</reference>
<evidence type="ECO:0000313" key="3">
    <source>
        <dbReference type="Proteomes" id="UP001151760"/>
    </source>
</evidence>
<proteinExistence type="predicted"/>
<protein>
    <submittedName>
        <fullName evidence="2">Uncharacterized protein</fullName>
    </submittedName>
</protein>
<gene>
    <name evidence="2" type="ORF">Tco_0729865</name>
</gene>
<name>A0ABQ4YQ34_9ASTR</name>
<feature type="compositionally biased region" description="Basic and acidic residues" evidence="1">
    <location>
        <begin position="60"/>
        <end position="69"/>
    </location>
</feature>
<feature type="compositionally biased region" description="Basic and acidic residues" evidence="1">
    <location>
        <begin position="81"/>
        <end position="107"/>
    </location>
</feature>